<evidence type="ECO:0000256" key="3">
    <source>
        <dbReference type="ARBA" id="ARBA00022664"/>
    </source>
</evidence>
<dbReference type="GO" id="GO:0048026">
    <property type="term" value="P:positive regulation of mRNA splicing, via spliceosome"/>
    <property type="evidence" value="ECO:0007669"/>
    <property type="project" value="TreeGrafter"/>
</dbReference>
<evidence type="ECO:0000313" key="13">
    <source>
        <dbReference type="Proteomes" id="UP001165121"/>
    </source>
</evidence>
<keyword evidence="3" id="KW-0507">mRNA processing</keyword>
<dbReference type="InterPro" id="IPR034159">
    <property type="entry name" value="SF3B4_RRM2"/>
</dbReference>
<dbReference type="InterPro" id="IPR034158">
    <property type="entry name" value="SF3B4_RRM1"/>
</dbReference>
<gene>
    <name evidence="12" type="ORF">Pfra01_000632300</name>
</gene>
<dbReference type="OrthoDB" id="10259687at2759"/>
<dbReference type="Gene3D" id="3.30.70.330">
    <property type="match status" value="2"/>
</dbReference>
<evidence type="ECO:0000256" key="9">
    <source>
        <dbReference type="ARBA" id="ARBA00070533"/>
    </source>
</evidence>
<dbReference type="InterPro" id="IPR052084">
    <property type="entry name" value="SF3B4_spliceosome_assoc"/>
</dbReference>
<dbReference type="Proteomes" id="UP001165121">
    <property type="component" value="Unassembled WGS sequence"/>
</dbReference>
<dbReference type="FunFam" id="3.30.70.330:FF:000505">
    <property type="entry name" value="Splicing factor 3B subunit 4"/>
    <property type="match status" value="1"/>
</dbReference>
<comment type="caution">
    <text evidence="12">The sequence shown here is derived from an EMBL/GenBank/DDBJ whole genome shotgun (WGS) entry which is preliminary data.</text>
</comment>
<dbReference type="Gene3D" id="2.120.10.80">
    <property type="entry name" value="Kelch-type beta propeller"/>
    <property type="match status" value="2"/>
</dbReference>
<evidence type="ECO:0000256" key="10">
    <source>
        <dbReference type="PROSITE-ProRule" id="PRU00176"/>
    </source>
</evidence>
<protein>
    <recommendedName>
        <fullName evidence="9">Splicing factor 3B subunit 4</fullName>
    </recommendedName>
</protein>
<dbReference type="CDD" id="cd12335">
    <property type="entry name" value="RRM2_SF3B4"/>
    <property type="match status" value="1"/>
</dbReference>
<dbReference type="GO" id="GO:0003723">
    <property type="term" value="F:RNA binding"/>
    <property type="evidence" value="ECO:0007669"/>
    <property type="project" value="UniProtKB-UniRule"/>
</dbReference>
<keyword evidence="13" id="KW-1185">Reference proteome</keyword>
<evidence type="ECO:0000256" key="4">
    <source>
        <dbReference type="ARBA" id="ARBA00022728"/>
    </source>
</evidence>
<dbReference type="PROSITE" id="PS50102">
    <property type="entry name" value="RRM"/>
    <property type="match status" value="2"/>
</dbReference>
<dbReference type="Pfam" id="PF24681">
    <property type="entry name" value="Kelch_KLHDC2_KLHL20_DRC7"/>
    <property type="match status" value="1"/>
</dbReference>
<dbReference type="FunFam" id="3.30.70.330:FF:000059">
    <property type="entry name" value="splicing factor 3B subunit 4"/>
    <property type="match status" value="1"/>
</dbReference>
<dbReference type="Pfam" id="PF00076">
    <property type="entry name" value="RRM_1"/>
    <property type="match status" value="2"/>
</dbReference>
<dbReference type="GO" id="GO:0008380">
    <property type="term" value="P:RNA splicing"/>
    <property type="evidence" value="ECO:0007669"/>
    <property type="project" value="UniProtKB-KW"/>
</dbReference>
<keyword evidence="8" id="KW-0539">Nucleus</keyword>
<evidence type="ECO:0000256" key="1">
    <source>
        <dbReference type="ARBA" id="ARBA00004123"/>
    </source>
</evidence>
<dbReference type="SUPFAM" id="SSF54928">
    <property type="entry name" value="RNA-binding domain, RBD"/>
    <property type="match status" value="1"/>
</dbReference>
<feature type="domain" description="RRM" evidence="11">
    <location>
        <begin position="99"/>
        <end position="178"/>
    </location>
</feature>
<reference evidence="12" key="1">
    <citation type="submission" date="2023-04" db="EMBL/GenBank/DDBJ databases">
        <title>Phytophthora fragariaefolia NBRC 109709.</title>
        <authorList>
            <person name="Ichikawa N."/>
            <person name="Sato H."/>
            <person name="Tonouchi N."/>
        </authorList>
    </citation>
    <scope>NUCLEOTIDE SEQUENCE</scope>
    <source>
        <strain evidence="12">NBRC 109709</strain>
    </source>
</reference>
<evidence type="ECO:0000259" key="11">
    <source>
        <dbReference type="PROSITE" id="PS50102"/>
    </source>
</evidence>
<dbReference type="AlphaFoldDB" id="A0A9W6WVT2"/>
<proteinExistence type="inferred from homology"/>
<dbReference type="SUPFAM" id="SSF117281">
    <property type="entry name" value="Kelch motif"/>
    <property type="match status" value="1"/>
</dbReference>
<dbReference type="InterPro" id="IPR035979">
    <property type="entry name" value="RBD_domain_sf"/>
</dbReference>
<dbReference type="GO" id="GO:0071011">
    <property type="term" value="C:precatalytic spliceosome"/>
    <property type="evidence" value="ECO:0007669"/>
    <property type="project" value="TreeGrafter"/>
</dbReference>
<dbReference type="PANTHER" id="PTHR48030:SF3">
    <property type="entry name" value="SPLICING FACTOR 3B SUBUNIT 4"/>
    <property type="match status" value="1"/>
</dbReference>
<evidence type="ECO:0000313" key="12">
    <source>
        <dbReference type="EMBL" id="GMF29508.1"/>
    </source>
</evidence>
<comment type="similarity">
    <text evidence="2">Belongs to the SF3B4 family.</text>
</comment>
<keyword evidence="4" id="KW-0747">Spliceosome</keyword>
<dbReference type="EMBL" id="BSXT01000538">
    <property type="protein sequence ID" value="GMF29508.1"/>
    <property type="molecule type" value="Genomic_DNA"/>
</dbReference>
<comment type="subcellular location">
    <subcellularLocation>
        <location evidence="1">Nucleus</location>
    </subcellularLocation>
</comment>
<evidence type="ECO:0000256" key="5">
    <source>
        <dbReference type="ARBA" id="ARBA00022737"/>
    </source>
</evidence>
<feature type="domain" description="RRM" evidence="11">
    <location>
        <begin position="12"/>
        <end position="90"/>
    </location>
</feature>
<dbReference type="GO" id="GO:0005730">
    <property type="term" value="C:nucleolus"/>
    <property type="evidence" value="ECO:0007669"/>
    <property type="project" value="TreeGrafter"/>
</dbReference>
<dbReference type="InterPro" id="IPR012677">
    <property type="entry name" value="Nucleotide-bd_a/b_plait_sf"/>
</dbReference>
<dbReference type="InterPro" id="IPR000504">
    <property type="entry name" value="RRM_dom"/>
</dbReference>
<evidence type="ECO:0000256" key="7">
    <source>
        <dbReference type="ARBA" id="ARBA00023187"/>
    </source>
</evidence>
<organism evidence="12 13">
    <name type="scientific">Phytophthora fragariaefolia</name>
    <dbReference type="NCBI Taxonomy" id="1490495"/>
    <lineage>
        <taxon>Eukaryota</taxon>
        <taxon>Sar</taxon>
        <taxon>Stramenopiles</taxon>
        <taxon>Oomycota</taxon>
        <taxon>Peronosporomycetes</taxon>
        <taxon>Peronosporales</taxon>
        <taxon>Peronosporaceae</taxon>
        <taxon>Phytophthora</taxon>
    </lineage>
</organism>
<accession>A0A9W6WVT2</accession>
<evidence type="ECO:0000256" key="8">
    <source>
        <dbReference type="ARBA" id="ARBA00023242"/>
    </source>
</evidence>
<keyword evidence="5" id="KW-0677">Repeat</keyword>
<dbReference type="SMART" id="SM00360">
    <property type="entry name" value="RRM"/>
    <property type="match status" value="2"/>
</dbReference>
<name>A0A9W6WVT2_9STRA</name>
<dbReference type="CDD" id="cd12334">
    <property type="entry name" value="RRM1_SF3B4"/>
    <property type="match status" value="1"/>
</dbReference>
<evidence type="ECO:0000256" key="6">
    <source>
        <dbReference type="ARBA" id="ARBA00022884"/>
    </source>
</evidence>
<sequence length="533" mass="58102">MSAAIEQRNQDATVYVGNVDDRVSEELLWELMLQAGSVSNVHMPRDKVTGAHQNYGFVEFRSEECAEYAVKVLNMVQLFGKPLRVKKASSDRKSLDVGANLFLGNLDPEVDEKLLYDTFSAFGGVIETPKIMRDPDTRASRGFGFVSFDSFEAADLAIECMHGQYLCNRQVVVQYAFKKDSRNERHGSEAERLLAQRNPNKLQPHTMFAFAPGAGALGGPPPPPAGYMQPEGVMAMAPPPPPPMAYPPPPPPQRLPPRSGHSAVAVGAEIYVFGGLDVAAGAIYNDVFVFDTRTASWKEAAVQGETPLPRNAHAAIVLAEENESAVARRMLVFGGSSPEYGACGDVYILHIPAHEREDEKKLRWEKLAPSGEIPEARELHCALLRSENTICFTGGRNFDGKVCTDMALLDYESWTWQLVPISGWNCCALAAGVVDGVLISFGGWDGGQICGRCSRYSDEKESWVEVALVHGQQADEPVVSSIPERFGHCGATVTFSKTTEKTRQQGLLIFGGMNAVSDLDDLVLITPDSSSTE</sequence>
<dbReference type="InterPro" id="IPR015915">
    <property type="entry name" value="Kelch-typ_b-propeller"/>
</dbReference>
<evidence type="ECO:0000256" key="2">
    <source>
        <dbReference type="ARBA" id="ARBA00008363"/>
    </source>
</evidence>
<dbReference type="GO" id="GO:0006397">
    <property type="term" value="P:mRNA processing"/>
    <property type="evidence" value="ECO:0007669"/>
    <property type="project" value="UniProtKB-KW"/>
</dbReference>
<dbReference type="PANTHER" id="PTHR48030">
    <property type="entry name" value="SPLICING FACTOR 3B SUBUNIT 4"/>
    <property type="match status" value="1"/>
</dbReference>
<keyword evidence="6 10" id="KW-0694">RNA-binding</keyword>
<keyword evidence="7" id="KW-0508">mRNA splicing</keyword>